<keyword evidence="3 7" id="KW-0812">Transmembrane</keyword>
<feature type="transmembrane region" description="Helical" evidence="8">
    <location>
        <begin position="121"/>
        <end position="139"/>
    </location>
</feature>
<feature type="transmembrane region" description="Helical" evidence="8">
    <location>
        <begin position="221"/>
        <end position="240"/>
    </location>
</feature>
<accession>A0ABV8NUT6</accession>
<evidence type="ECO:0000256" key="5">
    <source>
        <dbReference type="ARBA" id="ARBA00023002"/>
    </source>
</evidence>
<evidence type="ECO:0000313" key="10">
    <source>
        <dbReference type="EMBL" id="MFC4199663.1"/>
    </source>
</evidence>
<evidence type="ECO:0000313" key="11">
    <source>
        <dbReference type="Proteomes" id="UP001595848"/>
    </source>
</evidence>
<evidence type="ECO:0000256" key="2">
    <source>
        <dbReference type="ARBA" id="ARBA00022475"/>
    </source>
</evidence>
<dbReference type="PANTHER" id="PTHR42682">
    <property type="entry name" value="HYDROGENASE-4 COMPONENT F"/>
    <property type="match status" value="1"/>
</dbReference>
<dbReference type="Proteomes" id="UP001595848">
    <property type="component" value="Unassembled WGS sequence"/>
</dbReference>
<comment type="subcellular location">
    <subcellularLocation>
        <location evidence="1">Cell membrane</location>
        <topology evidence="1">Multi-pass membrane protein</topology>
    </subcellularLocation>
    <subcellularLocation>
        <location evidence="7">Membrane</location>
        <topology evidence="7">Multi-pass membrane protein</topology>
    </subcellularLocation>
</comment>
<organism evidence="10 11">
    <name type="scientific">Candidimonas humi</name>
    <dbReference type="NCBI Taxonomy" id="683355"/>
    <lineage>
        <taxon>Bacteria</taxon>
        <taxon>Pseudomonadati</taxon>
        <taxon>Pseudomonadota</taxon>
        <taxon>Betaproteobacteria</taxon>
        <taxon>Burkholderiales</taxon>
        <taxon>Alcaligenaceae</taxon>
        <taxon>Candidimonas</taxon>
    </lineage>
</organism>
<gene>
    <name evidence="10" type="ORF">ACFOY1_01740</name>
</gene>
<keyword evidence="6 8" id="KW-0472">Membrane</keyword>
<name>A0ABV8NUT6_9BURK</name>
<proteinExistence type="predicted"/>
<sequence length="525" mass="55810">MPAPPTPEPCASWWGELMAIAWCIALILLAPLAAALICAVVRHARAAEFLNLAAALLAFAATLRLLPLSLGGPLYLLSNYIVVDPIGAWVLLCVASVYLLGSIYAIGYMRNVGEDARLHRFYALYAGFGFTTLACPFMNNVGVYWIAIELTTLVSTFLVCFELDGESIEAAWKYIVVVSAGISLALLGTVLYYWGGSLVLGQTYDMTWQALREAAPHLDRSIATASFLLVTIGFGTKVGLAPMHTWLPDAHSEGPAPVSVMLSGALLNTAMIGIARYLQISDAARLGPIPRTVVVALGVASLFIAALFIVRQTNIKRLMAYSSIEHMGVLALGFGFGGPLGIAGALYHMLNHSLNKSLMFFGAGNAVQSWGSLEIKSIREVPKRWGAPGWLWLAGAVAITGAPPFGLFLSEIVILRAGLASINGWAVFAMAVLLIVIFAGFLNHFRAMYFGRPAPGAAGTGPAPGRESRGPHTAGGGPLAPLRLWCVVPMWLAFIPLLVLGLWWPDAILRFFATAAASLGMGGGT</sequence>
<evidence type="ECO:0000259" key="9">
    <source>
        <dbReference type="Pfam" id="PF00361"/>
    </source>
</evidence>
<dbReference type="RefSeq" id="WP_217962655.1">
    <property type="nucleotide sequence ID" value="NZ_JAHTBN010000001.1"/>
</dbReference>
<feature type="domain" description="NADH:quinone oxidoreductase/Mrp antiporter transmembrane" evidence="9">
    <location>
        <begin position="140"/>
        <end position="433"/>
    </location>
</feature>
<protein>
    <submittedName>
        <fullName evidence="10">Proton-conducting transporter membrane subunit</fullName>
    </submittedName>
</protein>
<feature type="transmembrane region" description="Helical" evidence="8">
    <location>
        <begin position="390"/>
        <end position="410"/>
    </location>
</feature>
<keyword evidence="5" id="KW-0560">Oxidoreductase</keyword>
<evidence type="ECO:0000256" key="8">
    <source>
        <dbReference type="SAM" id="Phobius"/>
    </source>
</evidence>
<evidence type="ECO:0000256" key="3">
    <source>
        <dbReference type="ARBA" id="ARBA00022692"/>
    </source>
</evidence>
<dbReference type="Pfam" id="PF00361">
    <property type="entry name" value="Proton_antipo_M"/>
    <property type="match status" value="1"/>
</dbReference>
<keyword evidence="4 8" id="KW-1133">Transmembrane helix</keyword>
<feature type="transmembrane region" description="Helical" evidence="8">
    <location>
        <begin position="482"/>
        <end position="504"/>
    </location>
</feature>
<feature type="transmembrane region" description="Helical" evidence="8">
    <location>
        <begin position="19"/>
        <end position="42"/>
    </location>
</feature>
<feature type="transmembrane region" description="Helical" evidence="8">
    <location>
        <begin position="422"/>
        <end position="442"/>
    </location>
</feature>
<evidence type="ECO:0000256" key="4">
    <source>
        <dbReference type="ARBA" id="ARBA00022989"/>
    </source>
</evidence>
<evidence type="ECO:0000256" key="1">
    <source>
        <dbReference type="ARBA" id="ARBA00004651"/>
    </source>
</evidence>
<feature type="transmembrane region" description="Helical" evidence="8">
    <location>
        <begin position="292"/>
        <end position="310"/>
    </location>
</feature>
<evidence type="ECO:0000256" key="7">
    <source>
        <dbReference type="RuleBase" id="RU000320"/>
    </source>
</evidence>
<dbReference type="InterPro" id="IPR001750">
    <property type="entry name" value="ND/Mrp_TM"/>
</dbReference>
<feature type="transmembrane region" description="Helical" evidence="8">
    <location>
        <begin position="86"/>
        <end position="109"/>
    </location>
</feature>
<feature type="transmembrane region" description="Helical" evidence="8">
    <location>
        <begin position="330"/>
        <end position="350"/>
    </location>
</feature>
<feature type="transmembrane region" description="Helical" evidence="8">
    <location>
        <begin position="49"/>
        <end position="66"/>
    </location>
</feature>
<dbReference type="EMBL" id="JBHSBV010000001">
    <property type="protein sequence ID" value="MFC4199663.1"/>
    <property type="molecule type" value="Genomic_DNA"/>
</dbReference>
<feature type="transmembrane region" description="Helical" evidence="8">
    <location>
        <begin position="260"/>
        <end position="280"/>
    </location>
</feature>
<keyword evidence="2" id="KW-1003">Cell membrane</keyword>
<dbReference type="PANTHER" id="PTHR42682:SF5">
    <property type="entry name" value="HYDROGENASE-4 COMPONENT F"/>
    <property type="match status" value="1"/>
</dbReference>
<feature type="transmembrane region" description="Helical" evidence="8">
    <location>
        <begin position="175"/>
        <end position="194"/>
    </location>
</feature>
<comment type="caution">
    <text evidence="10">The sequence shown here is derived from an EMBL/GenBank/DDBJ whole genome shotgun (WGS) entry which is preliminary data.</text>
</comment>
<keyword evidence="11" id="KW-1185">Reference proteome</keyword>
<dbReference type="InterPro" id="IPR052175">
    <property type="entry name" value="ComplexI-like_HydComp"/>
</dbReference>
<reference evidence="11" key="1">
    <citation type="journal article" date="2019" name="Int. J. Syst. Evol. Microbiol.">
        <title>The Global Catalogue of Microorganisms (GCM) 10K type strain sequencing project: providing services to taxonomists for standard genome sequencing and annotation.</title>
        <authorList>
            <consortium name="The Broad Institute Genomics Platform"/>
            <consortium name="The Broad Institute Genome Sequencing Center for Infectious Disease"/>
            <person name="Wu L."/>
            <person name="Ma J."/>
        </authorList>
    </citation>
    <scope>NUCLEOTIDE SEQUENCE [LARGE SCALE GENOMIC DNA]</scope>
    <source>
        <strain evidence="11">LMG 24813</strain>
    </source>
</reference>
<evidence type="ECO:0000256" key="6">
    <source>
        <dbReference type="ARBA" id="ARBA00023136"/>
    </source>
</evidence>
<feature type="transmembrane region" description="Helical" evidence="8">
    <location>
        <begin position="145"/>
        <end position="163"/>
    </location>
</feature>